<reference evidence="1 2" key="1">
    <citation type="journal article" date="2007" name="Nature">
        <title>Evolution of genes and genomes on the Drosophila phylogeny.</title>
        <authorList>
            <consortium name="Drosophila 12 Genomes Consortium"/>
            <person name="Clark A.G."/>
            <person name="Eisen M.B."/>
            <person name="Smith D.R."/>
            <person name="Bergman C.M."/>
            <person name="Oliver B."/>
            <person name="Markow T.A."/>
            <person name="Kaufman T.C."/>
            <person name="Kellis M."/>
            <person name="Gelbart W."/>
            <person name="Iyer V.N."/>
            <person name="Pollard D.A."/>
            <person name="Sackton T.B."/>
            <person name="Larracuente A.M."/>
            <person name="Singh N.D."/>
            <person name="Abad J.P."/>
            <person name="Abt D.N."/>
            <person name="Adryan B."/>
            <person name="Aguade M."/>
            <person name="Akashi H."/>
            <person name="Anderson W.W."/>
            <person name="Aquadro C.F."/>
            <person name="Ardell D.H."/>
            <person name="Arguello R."/>
            <person name="Artieri C.G."/>
            <person name="Barbash D.A."/>
            <person name="Barker D."/>
            <person name="Barsanti P."/>
            <person name="Batterham P."/>
            <person name="Batzoglou S."/>
            <person name="Begun D."/>
            <person name="Bhutkar A."/>
            <person name="Blanco E."/>
            <person name="Bosak S.A."/>
            <person name="Bradley R.K."/>
            <person name="Brand A.D."/>
            <person name="Brent M.R."/>
            <person name="Brooks A.N."/>
            <person name="Brown R.H."/>
            <person name="Butlin R.K."/>
            <person name="Caggese C."/>
            <person name="Calvi B.R."/>
            <person name="Bernardo de Carvalho A."/>
            <person name="Caspi A."/>
            <person name="Castrezana S."/>
            <person name="Celniker S.E."/>
            <person name="Chang J.L."/>
            <person name="Chapple C."/>
            <person name="Chatterji S."/>
            <person name="Chinwalla A."/>
            <person name="Civetta A."/>
            <person name="Clifton S.W."/>
            <person name="Comeron J.M."/>
            <person name="Costello J.C."/>
            <person name="Coyne J.A."/>
            <person name="Daub J."/>
            <person name="David R.G."/>
            <person name="Delcher A.L."/>
            <person name="Delehaunty K."/>
            <person name="Do C.B."/>
            <person name="Ebling H."/>
            <person name="Edwards K."/>
            <person name="Eickbush T."/>
            <person name="Evans J.D."/>
            <person name="Filipski A."/>
            <person name="Findeiss S."/>
            <person name="Freyhult E."/>
            <person name="Fulton L."/>
            <person name="Fulton R."/>
            <person name="Garcia A.C."/>
            <person name="Gardiner A."/>
            <person name="Garfield D.A."/>
            <person name="Garvin B.E."/>
            <person name="Gibson G."/>
            <person name="Gilbert D."/>
            <person name="Gnerre S."/>
            <person name="Godfrey J."/>
            <person name="Good R."/>
            <person name="Gotea V."/>
            <person name="Gravely B."/>
            <person name="Greenberg A.J."/>
            <person name="Griffiths-Jones S."/>
            <person name="Gross S."/>
            <person name="Guigo R."/>
            <person name="Gustafson E.A."/>
            <person name="Haerty W."/>
            <person name="Hahn M.W."/>
            <person name="Halligan D.L."/>
            <person name="Halpern A.L."/>
            <person name="Halter G.M."/>
            <person name="Han M.V."/>
            <person name="Heger A."/>
            <person name="Hillier L."/>
            <person name="Hinrichs A.S."/>
            <person name="Holmes I."/>
            <person name="Hoskins R.A."/>
            <person name="Hubisz M.J."/>
            <person name="Hultmark D."/>
            <person name="Huntley M.A."/>
            <person name="Jaffe D.B."/>
            <person name="Jagadeeshan S."/>
            <person name="Jeck W.R."/>
            <person name="Johnson J."/>
            <person name="Jones C.D."/>
            <person name="Jordan W.C."/>
            <person name="Karpen G.H."/>
            <person name="Kataoka E."/>
            <person name="Keightley P.D."/>
            <person name="Kheradpour P."/>
            <person name="Kirkness E.F."/>
            <person name="Koerich L.B."/>
            <person name="Kristiansen K."/>
            <person name="Kudrna D."/>
            <person name="Kulathinal R.J."/>
            <person name="Kumar S."/>
            <person name="Kwok R."/>
            <person name="Lander E."/>
            <person name="Langley C.H."/>
            <person name="Lapoint R."/>
            <person name="Lazzaro B.P."/>
            <person name="Lee S.J."/>
            <person name="Levesque L."/>
            <person name="Li R."/>
            <person name="Lin C.F."/>
            <person name="Lin M.F."/>
            <person name="Lindblad-Toh K."/>
            <person name="Llopart A."/>
            <person name="Long M."/>
            <person name="Low L."/>
            <person name="Lozovsky E."/>
            <person name="Lu J."/>
            <person name="Luo M."/>
            <person name="Machado C.A."/>
            <person name="Makalowski W."/>
            <person name="Marzo M."/>
            <person name="Matsuda M."/>
            <person name="Matzkin L."/>
            <person name="McAllister B."/>
            <person name="McBride C.S."/>
            <person name="McKernan B."/>
            <person name="McKernan K."/>
            <person name="Mendez-Lago M."/>
            <person name="Minx P."/>
            <person name="Mollenhauer M.U."/>
            <person name="Montooth K."/>
            <person name="Mount S.M."/>
            <person name="Mu X."/>
            <person name="Myers E."/>
            <person name="Negre B."/>
            <person name="Newfeld S."/>
            <person name="Nielsen R."/>
            <person name="Noor M.A."/>
            <person name="O'Grady P."/>
            <person name="Pachter L."/>
            <person name="Papaceit M."/>
            <person name="Parisi M.J."/>
            <person name="Parisi M."/>
            <person name="Parts L."/>
            <person name="Pedersen J.S."/>
            <person name="Pesole G."/>
            <person name="Phillippy A.M."/>
            <person name="Ponting C.P."/>
            <person name="Pop M."/>
            <person name="Porcelli D."/>
            <person name="Powell J.R."/>
            <person name="Prohaska S."/>
            <person name="Pruitt K."/>
            <person name="Puig M."/>
            <person name="Quesneville H."/>
            <person name="Ram K.R."/>
            <person name="Rand D."/>
            <person name="Rasmussen M.D."/>
            <person name="Reed L.K."/>
            <person name="Reenan R."/>
            <person name="Reily A."/>
            <person name="Remington K.A."/>
            <person name="Rieger T.T."/>
            <person name="Ritchie M.G."/>
            <person name="Robin C."/>
            <person name="Rogers Y.H."/>
            <person name="Rohde C."/>
            <person name="Rozas J."/>
            <person name="Rubenfield M.J."/>
            <person name="Ruiz A."/>
            <person name="Russo S."/>
            <person name="Salzberg S.L."/>
            <person name="Sanchez-Gracia A."/>
            <person name="Saranga D.J."/>
            <person name="Sato H."/>
            <person name="Schaeffer S.W."/>
            <person name="Schatz M.C."/>
            <person name="Schlenke T."/>
            <person name="Schwartz R."/>
            <person name="Segarra C."/>
            <person name="Singh R.S."/>
            <person name="Sirot L."/>
            <person name="Sirota M."/>
            <person name="Sisneros N.B."/>
            <person name="Smith C.D."/>
            <person name="Smith T.F."/>
            <person name="Spieth J."/>
            <person name="Stage D.E."/>
            <person name="Stark A."/>
            <person name="Stephan W."/>
            <person name="Strausberg R.L."/>
            <person name="Strempel S."/>
            <person name="Sturgill D."/>
            <person name="Sutton G."/>
            <person name="Sutton G.G."/>
            <person name="Tao W."/>
            <person name="Teichmann S."/>
            <person name="Tobari Y.N."/>
            <person name="Tomimura Y."/>
            <person name="Tsolas J.M."/>
            <person name="Valente V.L."/>
            <person name="Venter E."/>
            <person name="Venter J.C."/>
            <person name="Vicario S."/>
            <person name="Vieira F.G."/>
            <person name="Vilella A.J."/>
            <person name="Villasante A."/>
            <person name="Walenz B."/>
            <person name="Wang J."/>
            <person name="Wasserman M."/>
            <person name="Watts T."/>
            <person name="Wilson D."/>
            <person name="Wilson R.K."/>
            <person name="Wing R.A."/>
            <person name="Wolfner M.F."/>
            <person name="Wong A."/>
            <person name="Wong G.K."/>
            <person name="Wu C.I."/>
            <person name="Wu G."/>
            <person name="Yamamoto D."/>
            <person name="Yang H.P."/>
            <person name="Yang S.P."/>
            <person name="Yorke J.A."/>
            <person name="Yoshida K."/>
            <person name="Zdobnov E."/>
            <person name="Zhang P."/>
            <person name="Zhang Y."/>
            <person name="Zimin A.V."/>
            <person name="Baldwin J."/>
            <person name="Abdouelleil A."/>
            <person name="Abdulkadir J."/>
            <person name="Abebe A."/>
            <person name="Abera B."/>
            <person name="Abreu J."/>
            <person name="Acer S.C."/>
            <person name="Aftuck L."/>
            <person name="Alexander A."/>
            <person name="An P."/>
            <person name="Anderson E."/>
            <person name="Anderson S."/>
            <person name="Arachi H."/>
            <person name="Azer M."/>
            <person name="Bachantsang P."/>
            <person name="Barry A."/>
            <person name="Bayul T."/>
            <person name="Berlin A."/>
            <person name="Bessette D."/>
            <person name="Bloom T."/>
            <person name="Blye J."/>
            <person name="Boguslavskiy L."/>
            <person name="Bonnet C."/>
            <person name="Boukhgalter B."/>
            <person name="Bourzgui I."/>
            <person name="Brown A."/>
            <person name="Cahill P."/>
            <person name="Channer S."/>
            <person name="Cheshatsang Y."/>
            <person name="Chuda L."/>
            <person name="Citroen M."/>
            <person name="Collymore A."/>
            <person name="Cooke P."/>
            <person name="Costello M."/>
            <person name="D'Aco K."/>
            <person name="Daza R."/>
            <person name="De Haan G."/>
            <person name="DeGray S."/>
            <person name="DeMaso C."/>
            <person name="Dhargay N."/>
            <person name="Dooley K."/>
            <person name="Dooley E."/>
            <person name="Doricent M."/>
            <person name="Dorje P."/>
            <person name="Dorjee K."/>
            <person name="Dupes A."/>
            <person name="Elong R."/>
            <person name="Falk J."/>
            <person name="Farina A."/>
            <person name="Faro S."/>
            <person name="Ferguson D."/>
            <person name="Fisher S."/>
            <person name="Foley C.D."/>
            <person name="Franke A."/>
            <person name="Friedrich D."/>
            <person name="Gadbois L."/>
            <person name="Gearin G."/>
            <person name="Gearin C.R."/>
            <person name="Giannoukos G."/>
            <person name="Goode T."/>
            <person name="Graham J."/>
            <person name="Grandbois E."/>
            <person name="Grewal S."/>
            <person name="Gyaltsen K."/>
            <person name="Hafez N."/>
            <person name="Hagos B."/>
            <person name="Hall J."/>
            <person name="Henson C."/>
            <person name="Hollinger A."/>
            <person name="Honan T."/>
            <person name="Huard M.D."/>
            <person name="Hughes L."/>
            <person name="Hurhula B."/>
            <person name="Husby M.E."/>
            <person name="Kamat A."/>
            <person name="Kanga B."/>
            <person name="Kashin S."/>
            <person name="Khazanovich D."/>
            <person name="Kisner P."/>
            <person name="Lance K."/>
            <person name="Lara M."/>
            <person name="Lee W."/>
            <person name="Lennon N."/>
            <person name="Letendre F."/>
            <person name="LeVine R."/>
            <person name="Lipovsky A."/>
            <person name="Liu X."/>
            <person name="Liu J."/>
            <person name="Liu S."/>
            <person name="Lokyitsang T."/>
            <person name="Lokyitsang Y."/>
            <person name="Lubonja R."/>
            <person name="Lui A."/>
            <person name="MacDonald P."/>
            <person name="Magnisalis V."/>
            <person name="Maru K."/>
            <person name="Matthews C."/>
            <person name="McCusker W."/>
            <person name="McDonough S."/>
            <person name="Mehta T."/>
            <person name="Meldrim J."/>
            <person name="Meneus L."/>
            <person name="Mihai O."/>
            <person name="Mihalev A."/>
            <person name="Mihova T."/>
            <person name="Mittelman R."/>
            <person name="Mlenga V."/>
            <person name="Montmayeur A."/>
            <person name="Mulrain L."/>
            <person name="Navidi A."/>
            <person name="Naylor J."/>
            <person name="Negash T."/>
            <person name="Nguyen T."/>
            <person name="Nguyen N."/>
            <person name="Nicol R."/>
            <person name="Norbu C."/>
            <person name="Norbu N."/>
            <person name="Novod N."/>
            <person name="O'Neill B."/>
            <person name="Osman S."/>
            <person name="Markiewicz E."/>
            <person name="Oyono O.L."/>
            <person name="Patti C."/>
            <person name="Phunkhang P."/>
            <person name="Pierre F."/>
            <person name="Priest M."/>
            <person name="Raghuraman S."/>
            <person name="Rege F."/>
            <person name="Reyes R."/>
            <person name="Rise C."/>
            <person name="Rogov P."/>
            <person name="Ross K."/>
            <person name="Ryan E."/>
            <person name="Settipalli S."/>
            <person name="Shea T."/>
            <person name="Sherpa N."/>
            <person name="Shi L."/>
            <person name="Shih D."/>
            <person name="Sparrow T."/>
            <person name="Spaulding J."/>
            <person name="Stalker J."/>
            <person name="Stange-Thomann N."/>
            <person name="Stavropoulos S."/>
            <person name="Stone C."/>
            <person name="Strader C."/>
            <person name="Tesfaye S."/>
            <person name="Thomson T."/>
            <person name="Thoulutsang Y."/>
            <person name="Thoulutsang D."/>
            <person name="Topham K."/>
            <person name="Topping I."/>
            <person name="Tsamla T."/>
            <person name="Vassiliev H."/>
            <person name="Vo A."/>
            <person name="Wangchuk T."/>
            <person name="Wangdi T."/>
            <person name="Weiand M."/>
            <person name="Wilkinson J."/>
            <person name="Wilson A."/>
            <person name="Yadav S."/>
            <person name="Young G."/>
            <person name="Yu Q."/>
            <person name="Zembek L."/>
            <person name="Zhong D."/>
            <person name="Zimmer A."/>
            <person name="Zwirko Z."/>
            <person name="Jaffe D.B."/>
            <person name="Alvarez P."/>
            <person name="Brockman W."/>
            <person name="Butler J."/>
            <person name="Chin C."/>
            <person name="Gnerre S."/>
            <person name="Grabherr M."/>
            <person name="Kleber M."/>
            <person name="Mauceli E."/>
            <person name="MacCallum I."/>
        </authorList>
    </citation>
    <scope>NUCLEOTIDE SEQUENCE [LARGE SCALE GENOMIC DNA]</scope>
    <source>
        <strain evidence="2">Tucson 15010-1051.87</strain>
    </source>
</reference>
<dbReference type="InParanoid" id="A0A0Q9WKU8"/>
<sequence>ASSLRYSCKNTPEQNSAIK</sequence>
<proteinExistence type="predicted"/>
<keyword evidence="2" id="KW-1185">Reference proteome</keyword>
<dbReference type="AlphaFoldDB" id="A0A0Q9WKU8"/>
<accession>A0A0Q9WKU8</accession>
<gene>
    <name evidence="1" type="primary">Dvir\GJ26840</name>
    <name evidence="1" type="ORF">Dvir_GJ26840</name>
</gene>
<name>A0A0Q9WKU8_DROVI</name>
<dbReference type="EMBL" id="CH940649">
    <property type="protein sequence ID" value="KRF81141.1"/>
    <property type="molecule type" value="Genomic_DNA"/>
</dbReference>
<feature type="non-terminal residue" evidence="1">
    <location>
        <position position="1"/>
    </location>
</feature>
<dbReference type="Proteomes" id="UP000008792">
    <property type="component" value="Unassembled WGS sequence"/>
</dbReference>
<evidence type="ECO:0000313" key="1">
    <source>
        <dbReference type="EMBL" id="KRF81141.1"/>
    </source>
</evidence>
<protein>
    <submittedName>
        <fullName evidence="1">Uncharacterized protein</fullName>
    </submittedName>
</protein>
<organism evidence="1 2">
    <name type="scientific">Drosophila virilis</name>
    <name type="common">Fruit fly</name>
    <dbReference type="NCBI Taxonomy" id="7244"/>
    <lineage>
        <taxon>Eukaryota</taxon>
        <taxon>Metazoa</taxon>
        <taxon>Ecdysozoa</taxon>
        <taxon>Arthropoda</taxon>
        <taxon>Hexapoda</taxon>
        <taxon>Insecta</taxon>
        <taxon>Pterygota</taxon>
        <taxon>Neoptera</taxon>
        <taxon>Endopterygota</taxon>
        <taxon>Diptera</taxon>
        <taxon>Brachycera</taxon>
        <taxon>Muscomorpha</taxon>
        <taxon>Ephydroidea</taxon>
        <taxon>Drosophilidae</taxon>
        <taxon>Drosophila</taxon>
    </lineage>
</organism>
<evidence type="ECO:0000313" key="2">
    <source>
        <dbReference type="Proteomes" id="UP000008792"/>
    </source>
</evidence>